<comment type="similarity">
    <text evidence="1">Belongs to the LeuD family. LeuD type 2 subfamily.</text>
</comment>
<comment type="caution">
    <text evidence="4">The sequence shown here is derived from an EMBL/GenBank/DDBJ whole genome shotgun (WGS) entry which is preliminary data.</text>
</comment>
<keyword evidence="2 4" id="KW-0456">Lyase</keyword>
<evidence type="ECO:0000259" key="3">
    <source>
        <dbReference type="Pfam" id="PF00694"/>
    </source>
</evidence>
<dbReference type="InterPro" id="IPR000573">
    <property type="entry name" value="AconitaseA/IPMdHydase_ssu_swvl"/>
</dbReference>
<reference evidence="4" key="1">
    <citation type="submission" date="2019-08" db="EMBL/GenBank/DDBJ databases">
        <authorList>
            <person name="Kucharzyk K."/>
            <person name="Murdoch R.W."/>
            <person name="Higgins S."/>
            <person name="Loffler F."/>
        </authorList>
    </citation>
    <scope>NUCLEOTIDE SEQUENCE</scope>
</reference>
<dbReference type="InterPro" id="IPR011827">
    <property type="entry name" value="LeuD_type2/HacB/DmdB"/>
</dbReference>
<dbReference type="InterPro" id="IPR033940">
    <property type="entry name" value="IPMI_Swivel"/>
</dbReference>
<name>A0A644V9R5_9ZZZZ</name>
<dbReference type="EMBL" id="VSSQ01000250">
    <property type="protein sequence ID" value="MPL88106.1"/>
    <property type="molecule type" value="Genomic_DNA"/>
</dbReference>
<gene>
    <name evidence="4" type="primary">dmdB_12</name>
    <name evidence="4" type="ORF">SDC9_34121</name>
</gene>
<dbReference type="GO" id="GO:0047868">
    <property type="term" value="F:dimethylmaleate hydratase activity"/>
    <property type="evidence" value="ECO:0007669"/>
    <property type="project" value="UniProtKB-EC"/>
</dbReference>
<dbReference type="Gene3D" id="3.20.19.10">
    <property type="entry name" value="Aconitase, domain 4"/>
    <property type="match status" value="1"/>
</dbReference>
<accession>A0A644V9R5</accession>
<dbReference type="NCBIfam" id="TIGR02087">
    <property type="entry name" value="LEUD_arch"/>
    <property type="match status" value="1"/>
</dbReference>
<dbReference type="NCBIfam" id="NF040625">
    <property type="entry name" value="HacB2_Meth"/>
    <property type="match status" value="1"/>
</dbReference>
<dbReference type="PANTHER" id="PTHR43345:SF2">
    <property type="entry name" value="3-ISOPROPYLMALATE DEHYDRATASE SMALL SUBUNIT 1"/>
    <property type="match status" value="1"/>
</dbReference>
<evidence type="ECO:0000313" key="4">
    <source>
        <dbReference type="EMBL" id="MPL88106.1"/>
    </source>
</evidence>
<dbReference type="InterPro" id="IPR053582">
    <property type="entry name" value="Homoaconitase_LeuD_type2"/>
</dbReference>
<feature type="domain" description="Aconitase A/isopropylmalate dehydratase small subunit swivel" evidence="3">
    <location>
        <begin position="49"/>
        <end position="101"/>
    </location>
</feature>
<protein>
    <submittedName>
        <fullName evidence="4">2,3-dimethylmalate dehydratase small subunit</fullName>
        <ecNumber evidence="4">4.2.1.85</ecNumber>
    </submittedName>
</protein>
<organism evidence="4">
    <name type="scientific">bioreactor metagenome</name>
    <dbReference type="NCBI Taxonomy" id="1076179"/>
    <lineage>
        <taxon>unclassified sequences</taxon>
        <taxon>metagenomes</taxon>
        <taxon>ecological metagenomes</taxon>
    </lineage>
</organism>
<proteinExistence type="inferred from homology"/>
<dbReference type="CDD" id="cd01577">
    <property type="entry name" value="IPMI_Swivel"/>
    <property type="match status" value="1"/>
</dbReference>
<dbReference type="EC" id="4.2.1.85" evidence="4"/>
<dbReference type="SUPFAM" id="SSF52016">
    <property type="entry name" value="LeuD/IlvD-like"/>
    <property type="match status" value="1"/>
</dbReference>
<dbReference type="InterPro" id="IPR050075">
    <property type="entry name" value="LeuD"/>
</dbReference>
<dbReference type="PANTHER" id="PTHR43345">
    <property type="entry name" value="3-ISOPROPYLMALATE DEHYDRATASE SMALL SUBUNIT 2-RELATED-RELATED"/>
    <property type="match status" value="1"/>
</dbReference>
<dbReference type="HAMAP" id="MF_01032">
    <property type="entry name" value="LeuD_type2"/>
    <property type="match status" value="1"/>
</dbReference>
<dbReference type="InterPro" id="IPR015928">
    <property type="entry name" value="Aconitase/3IPM_dehydase_swvl"/>
</dbReference>
<dbReference type="AlphaFoldDB" id="A0A644V9R5"/>
<dbReference type="Pfam" id="PF00694">
    <property type="entry name" value="Aconitase_C"/>
    <property type="match status" value="1"/>
</dbReference>
<evidence type="ECO:0000256" key="2">
    <source>
        <dbReference type="ARBA" id="ARBA00023239"/>
    </source>
</evidence>
<sequence length="161" mass="17830">MDEIKGKVWKFGDNIDTDVIIPGRYLRTFNPKDLAKHVMAGEREDFASNVKSGDIILADDNFGCGSSREQAPLAIKTAGISAIIAKSFARIFYRNAINIGLPVIKADIDAKEGDIISLDLKKGIVINESSEKSFKIEPFKEFMLNILNNGGLVNHYLNQKE</sequence>
<evidence type="ECO:0000256" key="1">
    <source>
        <dbReference type="ARBA" id="ARBA00009869"/>
    </source>
</evidence>